<name>A0A502GC81_9PROT</name>
<comment type="subcellular location">
    <subcellularLocation>
        <location evidence="1">Membrane</location>
        <topology evidence="1">Single-pass membrane protein</topology>
    </subcellularLocation>
</comment>
<dbReference type="InterPro" id="IPR001623">
    <property type="entry name" value="DnaJ_domain"/>
</dbReference>
<keyword evidence="8" id="KW-1185">Reference proteome</keyword>
<comment type="similarity">
    <text evidence="5">Belongs to the TIM14 family.</text>
</comment>
<keyword evidence="3 6" id="KW-1133">Transmembrane helix</keyword>
<dbReference type="PANTHER" id="PTHR12763:SF28">
    <property type="entry name" value="GEO10507P1-RELATED"/>
    <property type="match status" value="1"/>
</dbReference>
<evidence type="ECO:0000256" key="6">
    <source>
        <dbReference type="SAM" id="Phobius"/>
    </source>
</evidence>
<dbReference type="OrthoDB" id="9811070at2"/>
<dbReference type="RefSeq" id="WP_140882084.1">
    <property type="nucleotide sequence ID" value="NZ_RCZP01000004.1"/>
</dbReference>
<dbReference type="CDD" id="cd06257">
    <property type="entry name" value="DnaJ"/>
    <property type="match status" value="1"/>
</dbReference>
<keyword evidence="2 6" id="KW-0812">Transmembrane</keyword>
<evidence type="ECO:0000256" key="3">
    <source>
        <dbReference type="ARBA" id="ARBA00022989"/>
    </source>
</evidence>
<reference evidence="7 8" key="1">
    <citation type="journal article" date="2019" name="Environ. Microbiol.">
        <title>Species interactions and distinct microbial communities in high Arctic permafrost affected cryosols are associated with the CH4 and CO2 gas fluxes.</title>
        <authorList>
            <person name="Altshuler I."/>
            <person name="Hamel J."/>
            <person name="Turney S."/>
            <person name="Magnuson E."/>
            <person name="Levesque R."/>
            <person name="Greer C."/>
            <person name="Whyte L.G."/>
        </authorList>
    </citation>
    <scope>NUCLEOTIDE SEQUENCE [LARGE SCALE GENOMIC DNA]</scope>
    <source>
        <strain evidence="7 8">S9.3B</strain>
    </source>
</reference>
<accession>A0A502GC81</accession>
<dbReference type="GO" id="GO:0016020">
    <property type="term" value="C:membrane"/>
    <property type="evidence" value="ECO:0007669"/>
    <property type="project" value="UniProtKB-SubCell"/>
</dbReference>
<dbReference type="SUPFAM" id="SSF46565">
    <property type="entry name" value="Chaperone J-domain"/>
    <property type="match status" value="1"/>
</dbReference>
<evidence type="ECO:0000256" key="4">
    <source>
        <dbReference type="ARBA" id="ARBA00023136"/>
    </source>
</evidence>
<dbReference type="AlphaFoldDB" id="A0A502GC81"/>
<organism evidence="7 8">
    <name type="scientific">Muricoccus nepalensis</name>
    <dbReference type="NCBI Taxonomy" id="1854500"/>
    <lineage>
        <taxon>Bacteria</taxon>
        <taxon>Pseudomonadati</taxon>
        <taxon>Pseudomonadota</taxon>
        <taxon>Alphaproteobacteria</taxon>
        <taxon>Acetobacterales</taxon>
        <taxon>Roseomonadaceae</taxon>
        <taxon>Muricoccus</taxon>
    </lineage>
</organism>
<dbReference type="Gene3D" id="1.10.287.110">
    <property type="entry name" value="DnaJ domain"/>
    <property type="match status" value="1"/>
</dbReference>
<evidence type="ECO:0000256" key="2">
    <source>
        <dbReference type="ARBA" id="ARBA00022692"/>
    </source>
</evidence>
<keyword evidence="4 6" id="KW-0472">Membrane</keyword>
<dbReference type="PANTHER" id="PTHR12763">
    <property type="match status" value="1"/>
</dbReference>
<dbReference type="Proteomes" id="UP000317078">
    <property type="component" value="Unassembled WGS sequence"/>
</dbReference>
<comment type="caution">
    <text evidence="7">The sequence shown here is derived from an EMBL/GenBank/DDBJ whole genome shotgun (WGS) entry which is preliminary data.</text>
</comment>
<proteinExistence type="inferred from homology"/>
<feature type="transmembrane region" description="Helical" evidence="6">
    <location>
        <begin position="37"/>
        <end position="65"/>
    </location>
</feature>
<sequence length="224" mass="23086">MIWLAAGAILLLLAAGGLRAFSAASVGQVKTVLAGTAAALGLVVVAVVLVAGRAGQLFWALALFGPMAWRWWKARQPPGGFGGAAPDLVETAMLSMRLDPASGTLSGRVLRGRWAGRDLAELDLAALRALRAEAAADDPESVPLVEAWLDRSQPGWREADGEAPAGPDAPPRAEALAILGLSEGATEAEIRAAHARLMRAAHPDAGGSDWLAARLNAARDALLG</sequence>
<dbReference type="InterPro" id="IPR036869">
    <property type="entry name" value="J_dom_sf"/>
</dbReference>
<dbReference type="EMBL" id="RCZP01000004">
    <property type="protein sequence ID" value="TPG59098.1"/>
    <property type="molecule type" value="Genomic_DNA"/>
</dbReference>
<evidence type="ECO:0000313" key="7">
    <source>
        <dbReference type="EMBL" id="TPG59098.1"/>
    </source>
</evidence>
<protein>
    <submittedName>
        <fullName evidence="7">Molecular chaperone DnaJ</fullName>
    </submittedName>
</protein>
<gene>
    <name evidence="7" type="ORF">EAH89_07025</name>
</gene>
<evidence type="ECO:0000256" key="1">
    <source>
        <dbReference type="ARBA" id="ARBA00004167"/>
    </source>
</evidence>
<evidence type="ECO:0000313" key="8">
    <source>
        <dbReference type="Proteomes" id="UP000317078"/>
    </source>
</evidence>
<evidence type="ECO:0000256" key="5">
    <source>
        <dbReference type="ARBA" id="ARBA00038105"/>
    </source>
</evidence>